<dbReference type="Gene3D" id="3.40.50.2300">
    <property type="match status" value="2"/>
</dbReference>
<dbReference type="PANTHER" id="PTHR30036">
    <property type="entry name" value="D-XYLOSE-BINDING PERIPLASMIC PROTEIN"/>
    <property type="match status" value="1"/>
</dbReference>
<sequence length="344" mass="36029">MLASAALSATGLSALAACASNASSSTPSASGSSEGNFPSHPKWKFVFVNHVTTNAFFTPTRYGIEDACALLGCTYQWVGSETSKVSEMVDTMNAAISAKADGIAVALIDPTAFNAPTEAALSAGIPVLSYNADVPTNSPNKRLAYIGQDLYQSGLQVGQHILSLVPSGDVVGFIATPGSLNIQPRIDGIHDAIKNSGKPINFSEIATGAAVNDELAAVEAYYLGHKNVKGMFAVDGGSTQSVGQIMEKYELASKGIHGGGYDLQPITLSEISKGNLDFTVDQQPYLQGFLPVVQLFLYKLSGGLSQPSSTNTGLLFVTKSNVQAYLKTQTRFEGSSDKELVVGK</sequence>
<feature type="signal peptide" evidence="3">
    <location>
        <begin position="1"/>
        <end position="22"/>
    </location>
</feature>
<feature type="domain" description="Periplasmic binding protein" evidence="4">
    <location>
        <begin position="45"/>
        <end position="295"/>
    </location>
</feature>
<evidence type="ECO:0000313" key="5">
    <source>
        <dbReference type="EMBL" id="GCE21126.1"/>
    </source>
</evidence>
<keyword evidence="6" id="KW-1185">Reference proteome</keyword>
<dbReference type="EMBL" id="BIFS01000001">
    <property type="protein sequence ID" value="GCE21126.1"/>
    <property type="molecule type" value="Genomic_DNA"/>
</dbReference>
<dbReference type="AlphaFoldDB" id="A0A402APS9"/>
<dbReference type="CDD" id="cd19965">
    <property type="entry name" value="PBP1_ABC_sugar_binding-like"/>
    <property type="match status" value="1"/>
</dbReference>
<evidence type="ECO:0000313" key="6">
    <source>
        <dbReference type="Proteomes" id="UP000287188"/>
    </source>
</evidence>
<name>A0A402APS9_9CHLR</name>
<comment type="caution">
    <text evidence="5">The sequence shown here is derived from an EMBL/GenBank/DDBJ whole genome shotgun (WGS) entry which is preliminary data.</text>
</comment>
<proteinExistence type="inferred from homology"/>
<comment type="subcellular location">
    <subcellularLocation>
        <location evidence="1">Cell envelope</location>
    </subcellularLocation>
</comment>
<dbReference type="InterPro" id="IPR050555">
    <property type="entry name" value="Bact_Solute-Bind_Prot2"/>
</dbReference>
<reference evidence="6" key="1">
    <citation type="submission" date="2018-12" db="EMBL/GenBank/DDBJ databases">
        <title>Tengunoibacter tsumagoiensis gen. nov., sp. nov., Dictyobacter kobayashii sp. nov., D. alpinus sp. nov., and D. joshuensis sp. nov. and description of Dictyobacteraceae fam. nov. within the order Ktedonobacterales isolated from Tengu-no-mugimeshi.</title>
        <authorList>
            <person name="Wang C.M."/>
            <person name="Zheng Y."/>
            <person name="Sakai Y."/>
            <person name="Toyoda A."/>
            <person name="Minakuchi Y."/>
            <person name="Abe K."/>
            <person name="Yokota A."/>
            <person name="Yabe S."/>
        </authorList>
    </citation>
    <scope>NUCLEOTIDE SEQUENCE [LARGE SCALE GENOMIC DNA]</scope>
    <source>
        <strain evidence="6">Uno11</strain>
    </source>
</reference>
<accession>A0A402APS9</accession>
<organism evidence="5 6">
    <name type="scientific">Dictyobacter kobayashii</name>
    <dbReference type="NCBI Taxonomy" id="2014872"/>
    <lineage>
        <taxon>Bacteria</taxon>
        <taxon>Bacillati</taxon>
        <taxon>Chloroflexota</taxon>
        <taxon>Ktedonobacteria</taxon>
        <taxon>Ktedonobacterales</taxon>
        <taxon>Dictyobacteraceae</taxon>
        <taxon>Dictyobacter</taxon>
    </lineage>
</organism>
<feature type="chain" id="PRO_5019264478" evidence="3">
    <location>
        <begin position="23"/>
        <end position="344"/>
    </location>
</feature>
<dbReference type="Proteomes" id="UP000287188">
    <property type="component" value="Unassembled WGS sequence"/>
</dbReference>
<evidence type="ECO:0000256" key="3">
    <source>
        <dbReference type="SAM" id="SignalP"/>
    </source>
</evidence>
<dbReference type="PANTHER" id="PTHR30036:SF7">
    <property type="entry name" value="ABC TRANSPORTER PERIPLASMIC-BINDING PROTEIN YPHF"/>
    <property type="match status" value="1"/>
</dbReference>
<dbReference type="GO" id="GO:0030246">
    <property type="term" value="F:carbohydrate binding"/>
    <property type="evidence" value="ECO:0007669"/>
    <property type="project" value="TreeGrafter"/>
</dbReference>
<dbReference type="SUPFAM" id="SSF53822">
    <property type="entry name" value="Periplasmic binding protein-like I"/>
    <property type="match status" value="1"/>
</dbReference>
<evidence type="ECO:0000256" key="1">
    <source>
        <dbReference type="ARBA" id="ARBA00004196"/>
    </source>
</evidence>
<protein>
    <submittedName>
        <fullName evidence="5">Sugar ABC transporter substrate-binding protein</fullName>
    </submittedName>
</protein>
<gene>
    <name evidence="5" type="ORF">KDK_49260</name>
</gene>
<evidence type="ECO:0000256" key="2">
    <source>
        <dbReference type="ARBA" id="ARBA00007639"/>
    </source>
</evidence>
<comment type="similarity">
    <text evidence="2">Belongs to the bacterial solute-binding protein 2 family.</text>
</comment>
<dbReference type="InterPro" id="IPR028082">
    <property type="entry name" value="Peripla_BP_I"/>
</dbReference>
<dbReference type="GO" id="GO:0030288">
    <property type="term" value="C:outer membrane-bounded periplasmic space"/>
    <property type="evidence" value="ECO:0007669"/>
    <property type="project" value="TreeGrafter"/>
</dbReference>
<evidence type="ECO:0000259" key="4">
    <source>
        <dbReference type="Pfam" id="PF13407"/>
    </source>
</evidence>
<dbReference type="InterPro" id="IPR025997">
    <property type="entry name" value="SBP_2_dom"/>
</dbReference>
<keyword evidence="3" id="KW-0732">Signal</keyword>
<dbReference type="Pfam" id="PF13407">
    <property type="entry name" value="Peripla_BP_4"/>
    <property type="match status" value="1"/>
</dbReference>